<reference evidence="9 10" key="1">
    <citation type="submission" date="2020-04" db="EMBL/GenBank/DDBJ databases">
        <authorList>
            <person name="Alioto T."/>
            <person name="Alioto T."/>
            <person name="Gomez Garrido J."/>
        </authorList>
    </citation>
    <scope>NUCLEOTIDE SEQUENCE [LARGE SCALE GENOMIC DNA]</scope>
</reference>
<dbReference type="InterPro" id="IPR005018">
    <property type="entry name" value="DOMON_domain"/>
</dbReference>
<dbReference type="GO" id="GO:0004500">
    <property type="term" value="F:dopamine beta-monooxygenase activity"/>
    <property type="evidence" value="ECO:0007669"/>
    <property type="project" value="InterPro"/>
</dbReference>
<dbReference type="Proteomes" id="UP000494165">
    <property type="component" value="Unassembled WGS sequence"/>
</dbReference>
<evidence type="ECO:0000256" key="6">
    <source>
        <dbReference type="ARBA" id="ARBA00023180"/>
    </source>
</evidence>
<dbReference type="EMBL" id="CADEPI010000054">
    <property type="protein sequence ID" value="CAB3370724.1"/>
    <property type="molecule type" value="Genomic_DNA"/>
</dbReference>
<dbReference type="GO" id="GO:0005507">
    <property type="term" value="F:copper ion binding"/>
    <property type="evidence" value="ECO:0007669"/>
    <property type="project" value="InterPro"/>
</dbReference>
<dbReference type="PANTHER" id="PTHR10157:SF40">
    <property type="entry name" value="MOXD1 HOMOLOG 2"/>
    <property type="match status" value="1"/>
</dbReference>
<protein>
    <recommendedName>
        <fullName evidence="8">DOMON domain-containing protein</fullName>
    </recommendedName>
</protein>
<dbReference type="GO" id="GO:0005615">
    <property type="term" value="C:extracellular space"/>
    <property type="evidence" value="ECO:0007669"/>
    <property type="project" value="TreeGrafter"/>
</dbReference>
<dbReference type="InterPro" id="IPR008977">
    <property type="entry name" value="PHM/PNGase_F_dom_sf"/>
</dbReference>
<proteinExistence type="inferred from homology"/>
<dbReference type="PRINTS" id="PR00767">
    <property type="entry name" value="DBMONOXGNASE"/>
</dbReference>
<dbReference type="GO" id="GO:0006589">
    <property type="term" value="P:octopamine biosynthetic process"/>
    <property type="evidence" value="ECO:0007669"/>
    <property type="project" value="TreeGrafter"/>
</dbReference>
<dbReference type="PANTHER" id="PTHR10157">
    <property type="entry name" value="DOPAMINE BETA HYDROXYLASE RELATED"/>
    <property type="match status" value="1"/>
</dbReference>
<dbReference type="AlphaFoldDB" id="A0A8S1CMJ2"/>
<evidence type="ECO:0000313" key="10">
    <source>
        <dbReference type="Proteomes" id="UP000494165"/>
    </source>
</evidence>
<sequence length="647" mass="72933">MIVRQTGLMFVAALCLLLTWVSGASALDENWAHSAWLDDRYLVRWTPGAEDITFEVTVGTLGYVGFGVSLDGSMQGSDVVIGWVQHGRTIFQDRHVSRGHVEPIVDASQDWELLQGMENDTHTVLTFRRAYDTCDRDQDIRITNDTMKMVWAYHSEDPVPGLPMPYHGPGQRGARSAFLVLRVDQSQPSQEVLHTWELRNPSVLLPSTQESLNWCKIFKLPATMTEKSHIIRYEPVTQPGNRPYMHYVHIYECENDPELEGLYHSPGVPCYQPDTPKPYTSCTNIVLAWAYGSEGFTFPPEAGYPLDPRNGSRYYKMETHYINPTLHAGVKDSSGIKIFYTTKLRPNDAGVLSVGIDPNWRHIVPPGQRAVVSEGHCMGVCTNRSFPSRGIQVFGVMLHTHQLGRKASLRHIRGNRELAPLASDSNYDPEYQEFRRLPMPTQVMPGDHLYSECVYNSSARSAITLGGVTIREEMCMAVALYWPKVQLSLCYSLPSLPTVLHSLGIEELYPGSNPVKIKSPLELANMTLEHRLRNYDWKKNFFHFQKTTHFGSFKPLCWHSAKRGILPDTEDKLFFFPNVSRLHREPNLGICRSRKKKLDDPGRVEVSNSIEHNSGLISETSSLNIGPSLQAGWLLALLAGGLLCVLV</sequence>
<dbReference type="Pfam" id="PF01082">
    <property type="entry name" value="Cu2_monooxygen"/>
    <property type="match status" value="1"/>
</dbReference>
<evidence type="ECO:0000259" key="8">
    <source>
        <dbReference type="PROSITE" id="PS50836"/>
    </source>
</evidence>
<evidence type="ECO:0000256" key="4">
    <source>
        <dbReference type="ARBA" id="ARBA00023136"/>
    </source>
</evidence>
<dbReference type="InterPro" id="IPR036939">
    <property type="entry name" value="Cu2_ascorb_mOase_N_sf"/>
</dbReference>
<keyword evidence="4" id="KW-0472">Membrane</keyword>
<feature type="chain" id="PRO_5035869713" description="DOMON domain-containing protein" evidence="7">
    <location>
        <begin position="27"/>
        <end position="647"/>
    </location>
</feature>
<dbReference type="FunFam" id="2.60.40.1210:FF:000001">
    <property type="entry name" value="Monooxygenase, DBH-like 1, like"/>
    <property type="match status" value="1"/>
</dbReference>
<evidence type="ECO:0000256" key="1">
    <source>
        <dbReference type="ARBA" id="ARBA00004370"/>
    </source>
</evidence>
<feature type="signal peptide" evidence="7">
    <location>
        <begin position="1"/>
        <end position="26"/>
    </location>
</feature>
<evidence type="ECO:0000256" key="7">
    <source>
        <dbReference type="SAM" id="SignalP"/>
    </source>
</evidence>
<comment type="caution">
    <text evidence="9">The sequence shown here is derived from an EMBL/GenBank/DDBJ whole genome shotgun (WGS) entry which is preliminary data.</text>
</comment>
<dbReference type="GO" id="GO:0030667">
    <property type="term" value="C:secretory granule membrane"/>
    <property type="evidence" value="ECO:0007669"/>
    <property type="project" value="TreeGrafter"/>
</dbReference>
<dbReference type="Gene3D" id="2.60.40.1210">
    <property type="entry name" value="Cellobiose dehydrogenase, cytochrome domain"/>
    <property type="match status" value="1"/>
</dbReference>
<keyword evidence="10" id="KW-1185">Reference proteome</keyword>
<evidence type="ECO:0000256" key="2">
    <source>
        <dbReference type="ARBA" id="ARBA00010676"/>
    </source>
</evidence>
<accession>A0A8S1CMJ2</accession>
<evidence type="ECO:0000313" key="9">
    <source>
        <dbReference type="EMBL" id="CAB3370724.1"/>
    </source>
</evidence>
<dbReference type="GO" id="GO:0042421">
    <property type="term" value="P:norepinephrine biosynthetic process"/>
    <property type="evidence" value="ECO:0007669"/>
    <property type="project" value="TreeGrafter"/>
</dbReference>
<feature type="domain" description="DOMON" evidence="8">
    <location>
        <begin position="39"/>
        <end position="154"/>
    </location>
</feature>
<evidence type="ECO:0000256" key="3">
    <source>
        <dbReference type="ARBA" id="ARBA00022729"/>
    </source>
</evidence>
<dbReference type="InterPro" id="IPR028460">
    <property type="entry name" value="Tbh/DBH"/>
</dbReference>
<keyword evidence="6" id="KW-0325">Glycoprotein</keyword>
<dbReference type="Gene3D" id="2.60.120.310">
    <property type="entry name" value="Copper type II, ascorbate-dependent monooxygenase, N-terminal domain"/>
    <property type="match status" value="1"/>
</dbReference>
<comment type="similarity">
    <text evidence="2">Belongs to the copper type II ascorbate-dependent monooxygenase family.</text>
</comment>
<comment type="subcellular location">
    <subcellularLocation>
        <location evidence="1">Membrane</location>
    </subcellularLocation>
</comment>
<dbReference type="InterPro" id="IPR014784">
    <property type="entry name" value="Cu2_ascorb_mOase-like_C"/>
</dbReference>
<organism evidence="9 10">
    <name type="scientific">Cloeon dipterum</name>
    <dbReference type="NCBI Taxonomy" id="197152"/>
    <lineage>
        <taxon>Eukaryota</taxon>
        <taxon>Metazoa</taxon>
        <taxon>Ecdysozoa</taxon>
        <taxon>Arthropoda</taxon>
        <taxon>Hexapoda</taxon>
        <taxon>Insecta</taxon>
        <taxon>Pterygota</taxon>
        <taxon>Palaeoptera</taxon>
        <taxon>Ephemeroptera</taxon>
        <taxon>Pisciforma</taxon>
        <taxon>Baetidae</taxon>
        <taxon>Cloeon</taxon>
    </lineage>
</organism>
<dbReference type="SUPFAM" id="SSF49344">
    <property type="entry name" value="CBD9-like"/>
    <property type="match status" value="1"/>
</dbReference>
<gene>
    <name evidence="9" type="ORF">CLODIP_2_CD04458</name>
</gene>
<dbReference type="SUPFAM" id="SSF49742">
    <property type="entry name" value="PHM/PNGase F"/>
    <property type="match status" value="2"/>
</dbReference>
<dbReference type="CDD" id="cd09631">
    <property type="entry name" value="DOMON_DOH"/>
    <property type="match status" value="1"/>
</dbReference>
<dbReference type="Gene3D" id="2.60.120.230">
    <property type="match status" value="1"/>
</dbReference>
<evidence type="ECO:0000256" key="5">
    <source>
        <dbReference type="ARBA" id="ARBA00023157"/>
    </source>
</evidence>
<keyword evidence="5" id="KW-1015">Disulfide bond</keyword>
<dbReference type="InterPro" id="IPR000945">
    <property type="entry name" value="DBH-like"/>
</dbReference>
<dbReference type="InterPro" id="IPR024548">
    <property type="entry name" value="Cu2_monoox_C"/>
</dbReference>
<dbReference type="SMART" id="SM00664">
    <property type="entry name" value="DoH"/>
    <property type="match status" value="1"/>
</dbReference>
<dbReference type="Pfam" id="PF03712">
    <property type="entry name" value="Cu2_monoox_C"/>
    <property type="match status" value="1"/>
</dbReference>
<dbReference type="InterPro" id="IPR000323">
    <property type="entry name" value="Cu2_ascorb_mOase_N"/>
</dbReference>
<dbReference type="FunFam" id="2.60.120.230:FF:000001">
    <property type="entry name" value="Monooxygenase, DBH-like 1"/>
    <property type="match status" value="1"/>
</dbReference>
<dbReference type="PROSITE" id="PS50836">
    <property type="entry name" value="DOMON"/>
    <property type="match status" value="1"/>
</dbReference>
<dbReference type="GO" id="GO:0042420">
    <property type="term" value="P:dopamine catabolic process"/>
    <property type="evidence" value="ECO:0007669"/>
    <property type="project" value="TreeGrafter"/>
</dbReference>
<dbReference type="OrthoDB" id="19261at2759"/>
<dbReference type="InterPro" id="IPR045266">
    <property type="entry name" value="DOH_DOMON"/>
</dbReference>
<keyword evidence="3 7" id="KW-0732">Signal</keyword>
<name>A0A8S1CMJ2_9INSE</name>
<dbReference type="Pfam" id="PF03351">
    <property type="entry name" value="DOMON"/>
    <property type="match status" value="1"/>
</dbReference>